<feature type="domain" description="ClpX-type ZB" evidence="8">
    <location>
        <begin position="2"/>
        <end position="55"/>
    </location>
</feature>
<comment type="similarity">
    <text evidence="6 7">Belongs to the ClpX chaperone family.</text>
</comment>
<dbReference type="InterPro" id="IPR027417">
    <property type="entry name" value="P-loop_NTPase"/>
</dbReference>
<dbReference type="InterPro" id="IPR059188">
    <property type="entry name" value="Znf_CLPX-like"/>
</dbReference>
<dbReference type="HAMAP" id="MF_00175">
    <property type="entry name" value="ClpX"/>
    <property type="match status" value="1"/>
</dbReference>
<dbReference type="GO" id="GO:0008233">
    <property type="term" value="F:peptidase activity"/>
    <property type="evidence" value="ECO:0007669"/>
    <property type="project" value="UniProtKB-KW"/>
</dbReference>
<dbReference type="GO" id="GO:0140662">
    <property type="term" value="F:ATP-dependent protein folding chaperone"/>
    <property type="evidence" value="ECO:0007669"/>
    <property type="project" value="InterPro"/>
</dbReference>
<evidence type="ECO:0000256" key="7">
    <source>
        <dbReference type="PROSITE-ProRule" id="PRU01250"/>
    </source>
</evidence>
<dbReference type="NCBIfam" id="TIGR00382">
    <property type="entry name" value="clpX"/>
    <property type="match status" value="1"/>
</dbReference>
<dbReference type="PANTHER" id="PTHR48102">
    <property type="entry name" value="ATP-DEPENDENT CLP PROTEASE ATP-BINDING SUBUNIT CLPX-LIKE, MITOCHONDRIAL-RELATED"/>
    <property type="match status" value="1"/>
</dbReference>
<dbReference type="Pfam" id="PF06689">
    <property type="entry name" value="zf-C4_ClpX"/>
    <property type="match status" value="1"/>
</dbReference>
<feature type="binding site" evidence="6 7">
    <location>
        <position position="14"/>
    </location>
    <ligand>
        <name>Zn(2+)</name>
        <dbReference type="ChEBI" id="CHEBI:29105"/>
    </ligand>
</feature>
<keyword evidence="3 6" id="KW-0862">Zinc</keyword>
<dbReference type="GO" id="GO:0008270">
    <property type="term" value="F:zinc ion binding"/>
    <property type="evidence" value="ECO:0007669"/>
    <property type="project" value="UniProtKB-UniRule"/>
</dbReference>
<evidence type="ECO:0000256" key="3">
    <source>
        <dbReference type="ARBA" id="ARBA00022833"/>
    </source>
</evidence>
<feature type="binding site" evidence="6 7">
    <location>
        <position position="39"/>
    </location>
    <ligand>
        <name>Zn(2+)</name>
        <dbReference type="ChEBI" id="CHEBI:29105"/>
    </ligand>
</feature>
<dbReference type="PANTHER" id="PTHR48102:SF7">
    <property type="entry name" value="ATP-DEPENDENT CLP PROTEASE ATP-BINDING SUBUNIT CLPX-LIKE, MITOCHONDRIAL"/>
    <property type="match status" value="1"/>
</dbReference>
<keyword evidence="5 6" id="KW-0143">Chaperone</keyword>
<dbReference type="AlphaFoldDB" id="A0AB33IEM9"/>
<dbReference type="SMART" id="SM01086">
    <property type="entry name" value="ClpB_D2-small"/>
    <property type="match status" value="1"/>
</dbReference>
<dbReference type="Gene3D" id="3.40.50.300">
    <property type="entry name" value="P-loop containing nucleotide triphosphate hydrolases"/>
    <property type="match status" value="1"/>
</dbReference>
<dbReference type="Gene3D" id="1.10.8.60">
    <property type="match status" value="1"/>
</dbReference>
<keyword evidence="9" id="KW-0378">Hydrolase</keyword>
<dbReference type="FunFam" id="3.40.50.300:FF:000005">
    <property type="entry name" value="ATP-dependent Clp protease ATP-binding subunit ClpX"/>
    <property type="match status" value="1"/>
</dbReference>
<dbReference type="GO" id="GO:0009376">
    <property type="term" value="C:HslUV protease complex"/>
    <property type="evidence" value="ECO:0007669"/>
    <property type="project" value="TreeGrafter"/>
</dbReference>
<dbReference type="Pfam" id="PF10431">
    <property type="entry name" value="ClpB_D2-small"/>
    <property type="match status" value="1"/>
</dbReference>
<keyword evidence="9" id="KW-0645">Protease</keyword>
<dbReference type="NCBIfam" id="NF003745">
    <property type="entry name" value="PRK05342.1"/>
    <property type="match status" value="1"/>
</dbReference>
<dbReference type="SMART" id="SM00382">
    <property type="entry name" value="AAA"/>
    <property type="match status" value="1"/>
</dbReference>
<evidence type="ECO:0000313" key="9">
    <source>
        <dbReference type="EMBL" id="BCK75564.1"/>
    </source>
</evidence>
<feature type="binding site" evidence="6 7">
    <location>
        <position position="36"/>
    </location>
    <ligand>
        <name>Zn(2+)</name>
        <dbReference type="ChEBI" id="CHEBI:29105"/>
    </ligand>
</feature>
<keyword evidence="4 6" id="KW-0067">ATP-binding</keyword>
<comment type="subunit">
    <text evidence="6">Component of the ClpX-ClpP complex. Forms a hexameric ring that, in the presence of ATP, binds to fourteen ClpP subunits assembled into a disk-like structure with a central cavity, resembling the structure of eukaryotic proteasomes.</text>
</comment>
<evidence type="ECO:0000256" key="2">
    <source>
        <dbReference type="ARBA" id="ARBA00022741"/>
    </source>
</evidence>
<gene>
    <name evidence="6 9" type="primary">clpX</name>
    <name evidence="9" type="ORF">EMQ_1170</name>
</gene>
<feature type="binding site" evidence="6">
    <location>
        <begin position="118"/>
        <end position="125"/>
    </location>
    <ligand>
        <name>ATP</name>
        <dbReference type="ChEBI" id="CHEBI:30616"/>
    </ligand>
</feature>
<dbReference type="GO" id="GO:0046983">
    <property type="term" value="F:protein dimerization activity"/>
    <property type="evidence" value="ECO:0007669"/>
    <property type="project" value="UniProtKB-UniRule"/>
</dbReference>
<evidence type="ECO:0000256" key="1">
    <source>
        <dbReference type="ARBA" id="ARBA00022723"/>
    </source>
</evidence>
<dbReference type="Pfam" id="PF07724">
    <property type="entry name" value="AAA_2"/>
    <property type="match status" value="1"/>
</dbReference>
<dbReference type="InterPro" id="IPR010603">
    <property type="entry name" value="Znf_CppX_C4"/>
</dbReference>
<evidence type="ECO:0000313" key="10">
    <source>
        <dbReference type="Proteomes" id="UP000516424"/>
    </source>
</evidence>
<dbReference type="InterPro" id="IPR050052">
    <property type="entry name" value="ATP-dep_Clp_protease_ClpX"/>
</dbReference>
<dbReference type="InterPro" id="IPR046425">
    <property type="entry name" value="ClpX_bact"/>
</dbReference>
<sequence>MNAKSGDSKNTLYCSFCGKSQHEVRKLIAGPTVFICDECVELCMDIIREEHKTTLVKSRDGVPTPKEICKILDDYVIGQFEAKKVLSVAVHNHYKRLAYAQKNNDVEISKSNILLIGPTGSGKTLLAQTLARIIDVPFTMADATTLTEAGYVGEDVENIILKLLQAADYNVERAQRGIVYIDEIDKISRKSDNPSITRDVSGEGVQQALLKLMEGTVASVPPQGGRKHPQQEFLQVDTTNMLFICGGAFAGLEKVISARGKGSGIGFGADVQAPEDRRTGEILKGVEPEDLIKFGLIPEFIGRLPVVATLGDLDETALVQILSEPKNALVKQYAKLFQMEDVKLTFTEDALKAIAHRAIERKTGARGLRSIMESILLTTMFELPGLENVDEVVVNKDVAEGKASPVFVYGKAKEKPAEQSA</sequence>
<protein>
    <recommendedName>
        <fullName evidence="6">ATP-dependent Clp protease ATP-binding subunit ClpX</fullName>
    </recommendedName>
</protein>
<reference evidence="9 10" key="1">
    <citation type="journal article" date="2011" name="Microbiology">
        <title>Transcriptome response to different carbon sources in Acetobacter aceti.</title>
        <authorList>
            <person name="Sakurai K."/>
            <person name="Arai H."/>
            <person name="Ishii M."/>
            <person name="Igarashi Y."/>
        </authorList>
    </citation>
    <scope>NUCLEOTIDE SEQUENCE [LARGE SCALE GENOMIC DNA]</scope>
    <source>
        <strain evidence="9 10">NBRC 14818</strain>
    </source>
</reference>
<dbReference type="SUPFAM" id="SSF52540">
    <property type="entry name" value="P-loop containing nucleoside triphosphate hydrolases"/>
    <property type="match status" value="1"/>
</dbReference>
<name>A0AB33IEM9_ACEAC</name>
<dbReference type="PROSITE" id="PS51902">
    <property type="entry name" value="CLPX_ZB"/>
    <property type="match status" value="1"/>
</dbReference>
<dbReference type="InterPro" id="IPR003593">
    <property type="entry name" value="AAA+_ATPase"/>
</dbReference>
<keyword evidence="2 6" id="KW-0547">Nucleotide-binding</keyword>
<dbReference type="Proteomes" id="UP000516424">
    <property type="component" value="Chromosome"/>
</dbReference>
<dbReference type="Gene3D" id="6.20.220.10">
    <property type="entry name" value="ClpX chaperone, C4-type zinc finger domain"/>
    <property type="match status" value="1"/>
</dbReference>
<dbReference type="InterPro" id="IPR003959">
    <property type="entry name" value="ATPase_AAA_core"/>
</dbReference>
<dbReference type="InterPro" id="IPR019489">
    <property type="entry name" value="Clp_ATPase_C"/>
</dbReference>
<dbReference type="RefSeq" id="WP_018308322.1">
    <property type="nucleotide sequence ID" value="NZ_AP023410.1"/>
</dbReference>
<accession>A0AB33IEM9</accession>
<dbReference type="EMBL" id="AP023410">
    <property type="protein sequence ID" value="BCK75564.1"/>
    <property type="molecule type" value="Genomic_DNA"/>
</dbReference>
<comment type="function">
    <text evidence="6">ATP-dependent specificity component of the Clp protease. It directs the protease to specific substrates. Can perform chaperone functions in the absence of ClpP.</text>
</comment>
<dbReference type="InterPro" id="IPR004487">
    <property type="entry name" value="Clp_protease_ATP-bd_su_ClpX"/>
</dbReference>
<dbReference type="GO" id="GO:0051082">
    <property type="term" value="F:unfolded protein binding"/>
    <property type="evidence" value="ECO:0007669"/>
    <property type="project" value="UniProtKB-UniRule"/>
</dbReference>
<organism evidence="9 10">
    <name type="scientific">Acetobacter aceti NBRC 14818</name>
    <dbReference type="NCBI Taxonomy" id="887700"/>
    <lineage>
        <taxon>Bacteria</taxon>
        <taxon>Pseudomonadati</taxon>
        <taxon>Pseudomonadota</taxon>
        <taxon>Alphaproteobacteria</taxon>
        <taxon>Acetobacterales</taxon>
        <taxon>Acetobacteraceae</taxon>
        <taxon>Acetobacter</taxon>
        <taxon>Acetobacter subgen. Acetobacter</taxon>
    </lineage>
</organism>
<proteinExistence type="inferred from homology"/>
<evidence type="ECO:0000256" key="6">
    <source>
        <dbReference type="HAMAP-Rule" id="MF_00175"/>
    </source>
</evidence>
<evidence type="ECO:0000256" key="4">
    <source>
        <dbReference type="ARBA" id="ARBA00022840"/>
    </source>
</evidence>
<keyword evidence="1 6" id="KW-0479">Metal-binding</keyword>
<feature type="binding site" evidence="6 7">
    <location>
        <position position="17"/>
    </location>
    <ligand>
        <name>Zn(2+)</name>
        <dbReference type="ChEBI" id="CHEBI:29105"/>
    </ligand>
</feature>
<dbReference type="CDD" id="cd19497">
    <property type="entry name" value="RecA-like_ClpX"/>
    <property type="match status" value="1"/>
</dbReference>
<evidence type="ECO:0000259" key="8">
    <source>
        <dbReference type="PROSITE" id="PS51902"/>
    </source>
</evidence>
<dbReference type="GO" id="GO:0051603">
    <property type="term" value="P:proteolysis involved in protein catabolic process"/>
    <property type="evidence" value="ECO:0007669"/>
    <property type="project" value="TreeGrafter"/>
</dbReference>
<dbReference type="GO" id="GO:0016887">
    <property type="term" value="F:ATP hydrolysis activity"/>
    <property type="evidence" value="ECO:0007669"/>
    <property type="project" value="InterPro"/>
</dbReference>
<dbReference type="SUPFAM" id="SSF57716">
    <property type="entry name" value="Glucocorticoid receptor-like (DNA-binding domain)"/>
    <property type="match status" value="1"/>
</dbReference>
<dbReference type="FunFam" id="1.10.8.60:FF:000002">
    <property type="entry name" value="ATP-dependent Clp protease ATP-binding subunit ClpX"/>
    <property type="match status" value="1"/>
</dbReference>
<keyword evidence="10" id="KW-1185">Reference proteome</keyword>
<evidence type="ECO:0000256" key="5">
    <source>
        <dbReference type="ARBA" id="ARBA00023186"/>
    </source>
</evidence>
<dbReference type="InterPro" id="IPR038366">
    <property type="entry name" value="Znf_CppX_C4_sf"/>
</dbReference>
<dbReference type="GO" id="GO:0051301">
    <property type="term" value="P:cell division"/>
    <property type="evidence" value="ECO:0007669"/>
    <property type="project" value="TreeGrafter"/>
</dbReference>
<dbReference type="GO" id="GO:0005524">
    <property type="term" value="F:ATP binding"/>
    <property type="evidence" value="ECO:0007669"/>
    <property type="project" value="UniProtKB-UniRule"/>
</dbReference>
<dbReference type="SMART" id="SM00994">
    <property type="entry name" value="zf-C4_ClpX"/>
    <property type="match status" value="1"/>
</dbReference>